<feature type="transmembrane region" description="Helical" evidence="13">
    <location>
        <begin position="28"/>
        <end position="52"/>
    </location>
</feature>
<dbReference type="InterPro" id="IPR017926">
    <property type="entry name" value="GATASE"/>
</dbReference>
<dbReference type="Gene3D" id="3.40.50.880">
    <property type="match status" value="1"/>
</dbReference>
<dbReference type="GO" id="GO:0005524">
    <property type="term" value="F:ATP binding"/>
    <property type="evidence" value="ECO:0007669"/>
    <property type="project" value="UniProtKB-KW"/>
</dbReference>
<dbReference type="InterPro" id="IPR029062">
    <property type="entry name" value="Class_I_gatase-like"/>
</dbReference>
<keyword evidence="8 12" id="KW-0315">Glutamine amidotransferase</keyword>
<evidence type="ECO:0000256" key="5">
    <source>
        <dbReference type="ARBA" id="ARBA00022741"/>
    </source>
</evidence>
<evidence type="ECO:0000256" key="3">
    <source>
        <dbReference type="ARBA" id="ARBA00022598"/>
    </source>
</evidence>
<dbReference type="GO" id="GO:0003883">
    <property type="term" value="F:CTP synthase activity"/>
    <property type="evidence" value="ECO:0007669"/>
    <property type="project" value="UniProtKB-UniRule"/>
</dbReference>
<dbReference type="Pfam" id="PF00117">
    <property type="entry name" value="GATase"/>
    <property type="match status" value="1"/>
</dbReference>
<dbReference type="SUPFAM" id="SSF52540">
    <property type="entry name" value="P-loop containing nucleoside triphosphate hydrolases"/>
    <property type="match status" value="1"/>
</dbReference>
<evidence type="ECO:0000313" key="16">
    <source>
        <dbReference type="EMBL" id="TCU29892.1"/>
    </source>
</evidence>
<evidence type="ECO:0000256" key="2">
    <source>
        <dbReference type="ARBA" id="ARBA00007533"/>
    </source>
</evidence>
<feature type="binding site" evidence="12">
    <location>
        <position position="377"/>
    </location>
    <ligand>
        <name>L-glutamine</name>
        <dbReference type="ChEBI" id="CHEBI:58359"/>
    </ligand>
</feature>
<accession>A0AAX2QT87</accession>
<dbReference type="Proteomes" id="UP000295021">
    <property type="component" value="Unassembled WGS sequence"/>
</dbReference>
<keyword evidence="13" id="KW-1133">Transmembrane helix</keyword>
<feature type="binding site" evidence="12">
    <location>
        <position position="493"/>
    </location>
    <ligand>
        <name>L-glutamine</name>
        <dbReference type="ChEBI" id="CHEBI:58359"/>
    </ligand>
</feature>
<dbReference type="GO" id="GO:0042802">
    <property type="term" value="F:identical protein binding"/>
    <property type="evidence" value="ECO:0007669"/>
    <property type="project" value="TreeGrafter"/>
</dbReference>
<evidence type="ECO:0000256" key="7">
    <source>
        <dbReference type="ARBA" id="ARBA00022842"/>
    </source>
</evidence>
<feature type="binding site" evidence="12">
    <location>
        <begin position="210"/>
        <end position="215"/>
    </location>
    <ligand>
        <name>UTP</name>
        <dbReference type="ChEBI" id="CHEBI:46398"/>
    </ligand>
</feature>
<feature type="active site" evidence="12">
    <location>
        <position position="538"/>
    </location>
</feature>
<dbReference type="CDD" id="cd01746">
    <property type="entry name" value="GATase1_CTP_Synthase"/>
    <property type="match status" value="1"/>
</dbReference>
<feature type="binding site" evidence="12">
    <location>
        <position position="95"/>
    </location>
    <ligand>
        <name>Mg(2+)</name>
        <dbReference type="ChEBI" id="CHEBI:18420"/>
    </ligand>
</feature>
<feature type="domain" description="CTP synthase N-terminal" evidence="15">
    <location>
        <begin position="27"/>
        <end position="288"/>
    </location>
</feature>
<keyword evidence="5 12" id="KW-0547">Nucleotide-binding</keyword>
<dbReference type="InterPro" id="IPR033828">
    <property type="entry name" value="GATase1_CTP_Synthase"/>
</dbReference>
<sequence>MHRKFWKRIFGLVESFLKRYPVNPMARYVFITGGVVSSLGKGIAAAALGALLQARGYRVRLRKLDPYLNVDPGTMSPTQHGEVFVTDDGAETDLDLGHYERFTGRSATKTDNITTGRIYKNIIDKERRGDYLGATVQVIPHVTNEIKDFVIEGNDDYDFVICEIGGTVGDIEAMPFMEAIRQLGNDLPRGTAVYVHLTLMPYIPAAGELKTKPTQHSVKELQALGIHPDILLVRADREIPEAERRKLSLFCNVRPSAVIQALDVANIYDVPIAYHKEGLDDEVLAAFGIEPAPKPRLDPWEEVCNRIRTPEGEVTIAIVGKYTGLKDAYKSLIEALHHGGIANRVKVNLEWIESEVFEKEDPAPYLEKVHGILVPGGFGERGSEGKIHAARFARERKVPYFGICFGMQMAVIEAARNLADVSGASSTEFGPTKEPVVGLMTEWVKGNELQKRTAAGDLGGTMRLGAYKAALKKGTKISDIYGSTDISERHRHRYEVNIDYKDRLENCGLVFSGMSPDGVLPETIEYPDHPWFIGVQYHPELKSRPLDPHPLFASFIEAATEQSRLV</sequence>
<comment type="pathway">
    <text evidence="1 12">Pyrimidine metabolism; CTP biosynthesis via de novo pathway; CTP from UDP: step 2/2.</text>
</comment>
<comment type="catalytic activity">
    <reaction evidence="12">
        <text>UTP + NH4(+) + ATP = CTP + ADP + phosphate + 2 H(+)</text>
        <dbReference type="Rhea" id="RHEA:16597"/>
        <dbReference type="ChEBI" id="CHEBI:15378"/>
        <dbReference type="ChEBI" id="CHEBI:28938"/>
        <dbReference type="ChEBI" id="CHEBI:30616"/>
        <dbReference type="ChEBI" id="CHEBI:37563"/>
        <dbReference type="ChEBI" id="CHEBI:43474"/>
        <dbReference type="ChEBI" id="CHEBI:46398"/>
        <dbReference type="ChEBI" id="CHEBI:456216"/>
    </reaction>
</comment>
<dbReference type="FunFam" id="3.40.50.880:FF:000002">
    <property type="entry name" value="CTP synthase"/>
    <property type="match status" value="1"/>
</dbReference>
<feature type="binding site" evidence="12">
    <location>
        <begin position="170"/>
        <end position="172"/>
    </location>
    <ligand>
        <name>CTP</name>
        <dbReference type="ChEBI" id="CHEBI:37563"/>
        <note>allosteric inhibitor</note>
    </ligand>
</feature>
<keyword evidence="9 12" id="KW-0665">Pyrimidine biosynthesis</keyword>
<comment type="miscellaneous">
    <text evidence="12">CTPSs have evolved a hybrid strategy for distinguishing between UTP and CTP. The overlapping regions of the product feedback inhibitory and substrate sites recognize a common feature in both compounds, the triphosphate moiety. To differentiate isosteric substrate and product pyrimidine rings, an additional pocket far from the expected kinase/ligase catalytic site, specifically recognizes the cytosine and ribose portions of the product inhibitor.</text>
</comment>
<dbReference type="NCBIfam" id="NF003792">
    <property type="entry name" value="PRK05380.1"/>
    <property type="match status" value="1"/>
</dbReference>
<evidence type="ECO:0000256" key="12">
    <source>
        <dbReference type="HAMAP-Rule" id="MF_01227"/>
    </source>
</evidence>
<dbReference type="EMBL" id="SMBI01000001">
    <property type="protein sequence ID" value="TCU29892.1"/>
    <property type="molecule type" value="Genomic_DNA"/>
</dbReference>
<dbReference type="GO" id="GO:0005829">
    <property type="term" value="C:cytosol"/>
    <property type="evidence" value="ECO:0007669"/>
    <property type="project" value="TreeGrafter"/>
</dbReference>
<evidence type="ECO:0000259" key="14">
    <source>
        <dbReference type="Pfam" id="PF00117"/>
    </source>
</evidence>
<dbReference type="PROSITE" id="PS51273">
    <property type="entry name" value="GATASE_TYPE_1"/>
    <property type="match status" value="1"/>
</dbReference>
<comment type="subunit">
    <text evidence="12">Homotetramer.</text>
</comment>
<organism evidence="16 17">
    <name type="scientific">Rhizobium laguerreae</name>
    <dbReference type="NCBI Taxonomy" id="1076926"/>
    <lineage>
        <taxon>Bacteria</taxon>
        <taxon>Pseudomonadati</taxon>
        <taxon>Pseudomonadota</taxon>
        <taxon>Alphaproteobacteria</taxon>
        <taxon>Hyphomicrobiales</taxon>
        <taxon>Rhizobiaceae</taxon>
        <taxon>Rhizobium/Agrobacterium group</taxon>
        <taxon>Rhizobium</taxon>
    </lineage>
</organism>
<dbReference type="GO" id="GO:0044210">
    <property type="term" value="P:'de novo' CTP biosynthetic process"/>
    <property type="evidence" value="ECO:0007669"/>
    <property type="project" value="UniProtKB-UniRule"/>
</dbReference>
<keyword evidence="13" id="KW-0812">Transmembrane</keyword>
<feature type="region of interest" description="Amidoligase domain" evidence="12">
    <location>
        <begin position="1"/>
        <end position="289"/>
    </location>
</feature>
<dbReference type="Gene3D" id="3.40.50.300">
    <property type="entry name" value="P-loop containing nucleotide triphosphate hydrolases"/>
    <property type="match status" value="1"/>
</dbReference>
<dbReference type="PANTHER" id="PTHR11550">
    <property type="entry name" value="CTP SYNTHASE"/>
    <property type="match status" value="1"/>
</dbReference>
<keyword evidence="7 12" id="KW-0460">Magnesium</keyword>
<comment type="activity regulation">
    <text evidence="12">Allosterically activated by GTP, when glutamine is the substrate; GTP has no effect on the reaction when ammonia is the substrate. The allosteric effector GTP functions by stabilizing the protein conformation that binds the tetrahedral intermediate(s) formed during glutamine hydrolysis. Inhibited by the product CTP, via allosteric rather than competitive inhibition.</text>
</comment>
<comment type="catalytic activity">
    <reaction evidence="10 12">
        <text>UTP + L-glutamine + ATP + H2O = CTP + L-glutamate + ADP + phosphate + 2 H(+)</text>
        <dbReference type="Rhea" id="RHEA:26426"/>
        <dbReference type="ChEBI" id="CHEBI:15377"/>
        <dbReference type="ChEBI" id="CHEBI:15378"/>
        <dbReference type="ChEBI" id="CHEBI:29985"/>
        <dbReference type="ChEBI" id="CHEBI:30616"/>
        <dbReference type="ChEBI" id="CHEBI:37563"/>
        <dbReference type="ChEBI" id="CHEBI:43474"/>
        <dbReference type="ChEBI" id="CHEBI:46398"/>
        <dbReference type="ChEBI" id="CHEBI:58359"/>
        <dbReference type="ChEBI" id="CHEBI:456216"/>
        <dbReference type="EC" id="6.3.4.2"/>
    </reaction>
</comment>
<dbReference type="SUPFAM" id="SSF52317">
    <property type="entry name" value="Class I glutamine amidotransferase-like"/>
    <property type="match status" value="1"/>
</dbReference>
<feature type="binding site" evidence="12">
    <location>
        <begin position="38"/>
        <end position="43"/>
    </location>
    <ligand>
        <name>ATP</name>
        <dbReference type="ChEBI" id="CHEBI:30616"/>
    </ligand>
</feature>
<dbReference type="CDD" id="cd03113">
    <property type="entry name" value="CTPS_N"/>
    <property type="match status" value="1"/>
</dbReference>
<dbReference type="NCBIfam" id="TIGR00337">
    <property type="entry name" value="PyrG"/>
    <property type="match status" value="1"/>
</dbReference>
<dbReference type="HAMAP" id="MF_01227">
    <property type="entry name" value="PyrG"/>
    <property type="match status" value="1"/>
</dbReference>
<dbReference type="Pfam" id="PF06418">
    <property type="entry name" value="CTP_synth_N"/>
    <property type="match status" value="1"/>
</dbReference>
<feature type="active site" description="Nucleophile; for glutamine hydrolysis" evidence="12">
    <location>
        <position position="404"/>
    </location>
</feature>
<protein>
    <recommendedName>
        <fullName evidence="12">CTP synthase</fullName>
        <ecNumber evidence="12">6.3.4.2</ecNumber>
    </recommendedName>
    <alternativeName>
        <fullName evidence="12">Cytidine 5'-triphosphate synthase</fullName>
    </alternativeName>
    <alternativeName>
        <fullName evidence="12">Cytidine triphosphate synthetase</fullName>
        <shortName evidence="12">CTP synthetase</shortName>
        <shortName evidence="12">CTPS</shortName>
    </alternativeName>
    <alternativeName>
        <fullName evidence="12">UTP--ammonia ligase</fullName>
    </alternativeName>
</protein>
<gene>
    <name evidence="12" type="primary">pyrG</name>
    <name evidence="16" type="ORF">EV131_101378</name>
</gene>
<feature type="binding site" evidence="12">
    <location>
        <position position="163"/>
    </location>
    <ligand>
        <name>Mg(2+)</name>
        <dbReference type="ChEBI" id="CHEBI:18420"/>
    </ligand>
</feature>
<reference evidence="16 17" key="1">
    <citation type="submission" date="2019-03" db="EMBL/GenBank/DDBJ databases">
        <title>Genomic Encyclopedia of Type Strains, Phase IV (KMG-V): Genome sequencing to study the core and pangenomes of soil and plant-associated prokaryotes.</title>
        <authorList>
            <person name="Whitman W."/>
        </authorList>
    </citation>
    <scope>NUCLEOTIDE SEQUENCE [LARGE SCALE GENOMIC DNA]</scope>
    <source>
        <strain evidence="16 17">FB403</strain>
    </source>
</reference>
<dbReference type="EC" id="6.3.4.2" evidence="12"/>
<evidence type="ECO:0000256" key="6">
    <source>
        <dbReference type="ARBA" id="ARBA00022840"/>
    </source>
</evidence>
<evidence type="ECO:0000256" key="4">
    <source>
        <dbReference type="ARBA" id="ARBA00022723"/>
    </source>
</evidence>
<dbReference type="GO" id="GO:0019856">
    <property type="term" value="P:pyrimidine nucleobase biosynthetic process"/>
    <property type="evidence" value="ECO:0007669"/>
    <property type="project" value="TreeGrafter"/>
</dbReference>
<feature type="binding site" evidence="12">
    <location>
        <begin position="210"/>
        <end position="215"/>
    </location>
    <ligand>
        <name>CTP</name>
        <dbReference type="ChEBI" id="CHEBI:37563"/>
        <note>allosteric inhibitor</note>
    </ligand>
</feature>
<comment type="catalytic activity">
    <reaction evidence="12">
        <text>L-glutamine + H2O = L-glutamate + NH4(+)</text>
        <dbReference type="Rhea" id="RHEA:15889"/>
        <dbReference type="ChEBI" id="CHEBI:15377"/>
        <dbReference type="ChEBI" id="CHEBI:28938"/>
        <dbReference type="ChEBI" id="CHEBI:29985"/>
        <dbReference type="ChEBI" id="CHEBI:58359"/>
    </reaction>
</comment>
<proteinExistence type="inferred from homology"/>
<evidence type="ECO:0000259" key="15">
    <source>
        <dbReference type="Pfam" id="PF06418"/>
    </source>
</evidence>
<evidence type="ECO:0000256" key="11">
    <source>
        <dbReference type="ARBA" id="ARBA00059148"/>
    </source>
</evidence>
<evidence type="ECO:0000256" key="8">
    <source>
        <dbReference type="ARBA" id="ARBA00022962"/>
    </source>
</evidence>
<feature type="binding site" evidence="12">
    <location>
        <begin position="405"/>
        <end position="408"/>
    </location>
    <ligand>
        <name>L-glutamine</name>
        <dbReference type="ChEBI" id="CHEBI:58359"/>
    </ligand>
</feature>
<feature type="binding site" evidence="12">
    <location>
        <position position="246"/>
    </location>
    <ligand>
        <name>UTP</name>
        <dbReference type="ChEBI" id="CHEBI:46398"/>
    </ligand>
</feature>
<dbReference type="FunFam" id="3.40.50.300:FF:000009">
    <property type="entry name" value="CTP synthase"/>
    <property type="match status" value="1"/>
</dbReference>
<feature type="binding site" evidence="12">
    <location>
        <position position="246"/>
    </location>
    <ligand>
        <name>CTP</name>
        <dbReference type="ChEBI" id="CHEBI:37563"/>
        <note>allosteric inhibitor</note>
    </ligand>
</feature>
<feature type="binding site" evidence="12">
    <location>
        <position position="264"/>
    </location>
    <ligand>
        <name>ATP</name>
        <dbReference type="ChEBI" id="CHEBI:30616"/>
    </ligand>
</feature>
<dbReference type="InterPro" id="IPR017456">
    <property type="entry name" value="CTP_synthase_N"/>
</dbReference>
<evidence type="ECO:0000256" key="13">
    <source>
        <dbReference type="SAM" id="Phobius"/>
    </source>
</evidence>
<feature type="active site" evidence="12">
    <location>
        <position position="540"/>
    </location>
</feature>
<comment type="function">
    <text evidence="11 12">Catalyzes the ATP-dependent amination of UTP to CTP with either L-glutamine or ammonia as the source of nitrogen. Regulates intracellular CTP levels through interactions with the four ribonucleotide triphosphates.</text>
</comment>
<dbReference type="InterPro" id="IPR004468">
    <property type="entry name" value="CTP_synthase"/>
</dbReference>
<feature type="domain" description="Glutamine amidotransferase" evidence="14">
    <location>
        <begin position="325"/>
        <end position="557"/>
    </location>
</feature>
<evidence type="ECO:0000313" key="17">
    <source>
        <dbReference type="Proteomes" id="UP000295021"/>
    </source>
</evidence>
<keyword evidence="6 12" id="KW-0067">ATP-binding</keyword>
<dbReference type="PANTHER" id="PTHR11550:SF0">
    <property type="entry name" value="CTP SYNTHASE-RELATED"/>
    <property type="match status" value="1"/>
</dbReference>
<feature type="binding site" evidence="12">
    <location>
        <position position="95"/>
    </location>
    <ligand>
        <name>ATP</name>
        <dbReference type="ChEBI" id="CHEBI:30616"/>
    </ligand>
</feature>
<comment type="similarity">
    <text evidence="2 12">Belongs to the CTP synthase family.</text>
</comment>
<dbReference type="AlphaFoldDB" id="A0AAX2QT87"/>
<keyword evidence="3 12" id="KW-0436">Ligase</keyword>
<comment type="caution">
    <text evidence="16">The sequence shown here is derived from an EMBL/GenBank/DDBJ whole genome shotgun (WGS) entry which is preliminary data.</text>
</comment>
<feature type="binding site" evidence="12">
    <location>
        <position position="428"/>
    </location>
    <ligand>
        <name>L-glutamine</name>
        <dbReference type="ChEBI" id="CHEBI:58359"/>
    </ligand>
</feature>
<comment type="caution">
    <text evidence="12">Lacks conserved residue(s) required for the propagation of feature annotation.</text>
</comment>
<feature type="binding site" evidence="12">
    <location>
        <position position="37"/>
    </location>
    <ligand>
        <name>CTP</name>
        <dbReference type="ChEBI" id="CHEBI:37563"/>
        <note>allosteric inhibitor</note>
    </ligand>
</feature>
<dbReference type="InterPro" id="IPR027417">
    <property type="entry name" value="P-loop_NTPase"/>
</dbReference>
<feature type="binding site" evidence="12">
    <location>
        <position position="37"/>
    </location>
    <ligand>
        <name>UTP</name>
        <dbReference type="ChEBI" id="CHEBI:46398"/>
    </ligand>
</feature>
<evidence type="ECO:0000256" key="10">
    <source>
        <dbReference type="ARBA" id="ARBA00047781"/>
    </source>
</evidence>
<dbReference type="GO" id="GO:0097268">
    <property type="term" value="C:cytoophidium"/>
    <property type="evidence" value="ECO:0007669"/>
    <property type="project" value="UniProtKB-ARBA"/>
</dbReference>
<keyword evidence="4 12" id="KW-0479">Metal-binding</keyword>
<evidence type="ECO:0000256" key="1">
    <source>
        <dbReference type="ARBA" id="ARBA00005171"/>
    </source>
</evidence>
<name>A0AAX2QT87_9HYPH</name>
<keyword evidence="13" id="KW-0472">Membrane</keyword>
<dbReference type="GO" id="GO:0046872">
    <property type="term" value="F:metal ion binding"/>
    <property type="evidence" value="ECO:0007669"/>
    <property type="project" value="UniProtKB-KW"/>
</dbReference>
<evidence type="ECO:0000256" key="9">
    <source>
        <dbReference type="ARBA" id="ARBA00022975"/>
    </source>
</evidence>